<dbReference type="GO" id="GO:0006629">
    <property type="term" value="P:lipid metabolic process"/>
    <property type="evidence" value="ECO:0007669"/>
    <property type="project" value="InterPro"/>
</dbReference>
<dbReference type="InterPro" id="IPR022627">
    <property type="entry name" value="DUF3502"/>
</dbReference>
<dbReference type="PANTHER" id="PTHR43649:SF17">
    <property type="entry name" value="ABC TRANSPORTER SOLUTE BINDING PROTEIN-SUGAR TRANSPORT"/>
    <property type="match status" value="1"/>
</dbReference>
<dbReference type="EMBL" id="MBTG01000017">
    <property type="protein sequence ID" value="OPH56132.1"/>
    <property type="molecule type" value="Genomic_DNA"/>
</dbReference>
<evidence type="ECO:0000313" key="3">
    <source>
        <dbReference type="EMBL" id="OPH56132.1"/>
    </source>
</evidence>
<dbReference type="Pfam" id="PF01547">
    <property type="entry name" value="SBP_bac_1"/>
    <property type="match status" value="1"/>
</dbReference>
<dbReference type="GO" id="GO:0035556">
    <property type="term" value="P:intracellular signal transduction"/>
    <property type="evidence" value="ECO:0007669"/>
    <property type="project" value="InterPro"/>
</dbReference>
<protein>
    <submittedName>
        <fullName evidence="3">Sugar ABC transporter substrate-binding protein</fullName>
    </submittedName>
</protein>
<dbReference type="OrthoDB" id="7936627at2"/>
<accession>A0A1V4HHU3</accession>
<dbReference type="Pfam" id="PF12010">
    <property type="entry name" value="DUF3502"/>
    <property type="match status" value="1"/>
</dbReference>
<dbReference type="AlphaFoldDB" id="A0A1V4HHU3"/>
<keyword evidence="4" id="KW-1185">Reference proteome</keyword>
<evidence type="ECO:0000313" key="4">
    <source>
        <dbReference type="Proteomes" id="UP000190626"/>
    </source>
</evidence>
<dbReference type="PROSITE" id="PS51257">
    <property type="entry name" value="PROKAR_LIPOPROTEIN"/>
    <property type="match status" value="1"/>
</dbReference>
<dbReference type="STRING" id="1469647.BC351_28580"/>
<feature type="chain" id="PRO_5039301537" evidence="1">
    <location>
        <begin position="24"/>
        <end position="522"/>
    </location>
</feature>
<evidence type="ECO:0000256" key="1">
    <source>
        <dbReference type="SAM" id="SignalP"/>
    </source>
</evidence>
<reference evidence="4" key="1">
    <citation type="submission" date="2016-07" db="EMBL/GenBank/DDBJ databases">
        <authorList>
            <person name="Florea S."/>
            <person name="Webb J.S."/>
            <person name="Jaromczyk J."/>
            <person name="Schardl C.L."/>
        </authorList>
    </citation>
    <scope>NUCLEOTIDE SEQUENCE [LARGE SCALE GENOMIC DNA]</scope>
    <source>
        <strain evidence="4">CY1</strain>
    </source>
</reference>
<dbReference type="RefSeq" id="WP_079414357.1">
    <property type="nucleotide sequence ID" value="NZ_MBTG01000017.1"/>
</dbReference>
<dbReference type="Gene3D" id="3.40.190.10">
    <property type="entry name" value="Periplasmic binding protein-like II"/>
    <property type="match status" value="1"/>
</dbReference>
<keyword evidence="1" id="KW-0732">Signal</keyword>
<feature type="domain" description="PI-PLC Y-box" evidence="2">
    <location>
        <begin position="401"/>
        <end position="462"/>
    </location>
</feature>
<feature type="signal peptide" evidence="1">
    <location>
        <begin position="1"/>
        <end position="23"/>
    </location>
</feature>
<proteinExistence type="predicted"/>
<comment type="caution">
    <text evidence="3">The sequence shown here is derived from an EMBL/GenBank/DDBJ whole genome shotgun (WGS) entry which is preliminary data.</text>
</comment>
<gene>
    <name evidence="3" type="ORF">BC351_28580</name>
</gene>
<dbReference type="SUPFAM" id="SSF53850">
    <property type="entry name" value="Periplasmic binding protein-like II"/>
    <property type="match status" value="1"/>
</dbReference>
<dbReference type="GO" id="GO:0004435">
    <property type="term" value="F:phosphatidylinositol-4,5-bisphosphate phospholipase C activity"/>
    <property type="evidence" value="ECO:0007669"/>
    <property type="project" value="InterPro"/>
</dbReference>
<dbReference type="PANTHER" id="PTHR43649">
    <property type="entry name" value="ARABINOSE-BINDING PROTEIN-RELATED"/>
    <property type="match status" value="1"/>
</dbReference>
<dbReference type="InterPro" id="IPR001711">
    <property type="entry name" value="PLipase_C_Pinositol-sp_Y"/>
</dbReference>
<dbReference type="InterPro" id="IPR050490">
    <property type="entry name" value="Bact_solute-bd_prot1"/>
</dbReference>
<dbReference type="InterPro" id="IPR006059">
    <property type="entry name" value="SBP"/>
</dbReference>
<name>A0A1V4HHU3_9BACL</name>
<organism evidence="3 4">
    <name type="scientific">Paenibacillus ferrarius</name>
    <dbReference type="NCBI Taxonomy" id="1469647"/>
    <lineage>
        <taxon>Bacteria</taxon>
        <taxon>Bacillati</taxon>
        <taxon>Bacillota</taxon>
        <taxon>Bacilli</taxon>
        <taxon>Bacillales</taxon>
        <taxon>Paenibacillaceae</taxon>
        <taxon>Paenibacillus</taxon>
    </lineage>
</organism>
<dbReference type="PROSITE" id="PS50008">
    <property type="entry name" value="PIPLC_Y_DOMAIN"/>
    <property type="match status" value="1"/>
</dbReference>
<sequence>MKTMNKTMLTTLSGMMAISMVLAGCAKSNTTETTAAPAATAAATAAAAATPEAKPSAKTELVTLYYPGAEQKDVKSVEEEANKYLKDKLNATIKINAIDFGQWNDKLNLMIASGEEADIIFTAAWQNYTVNVAKGAFLPLNDLLAKNGQDIVKNLDPAFLEGSKVNGKNYGIPTNKELAATRGVLLRKDLVDKYKMDLTNVKTWKDLEPLLKTVKDKEPGITPWFIANQGNGGSSGILDNLDWDYLGDASVPGVISKTGKDTKVLNALETPEYKEAAKLIRSYYKAGYINKDAATTTVFPKDQAKAGKVFMWTDGLKPGKDAETEGYVGFKLTQLDLTVPTISTGDASGAMLAISKTSKHPDLAMKVINLLHSDKTFNNLINFGIEGKHYVKKSDTIIDLPAGKTAQDTGYNPGAQWELGNQFLNYLWTNEDPNKWQKFKDFNAKGVKSPALGFAFNSEPVKNEIAACANIANQYGPALSAGTVDPDEVIPKFLEKLKAAGVDKIIAEKQKQLDAFLAASKK</sequence>
<dbReference type="Proteomes" id="UP000190626">
    <property type="component" value="Unassembled WGS sequence"/>
</dbReference>
<evidence type="ECO:0000259" key="2">
    <source>
        <dbReference type="PROSITE" id="PS50008"/>
    </source>
</evidence>